<evidence type="ECO:0000256" key="1">
    <source>
        <dbReference type="ARBA" id="ARBA00022801"/>
    </source>
</evidence>
<proteinExistence type="predicted"/>
<dbReference type="Gene3D" id="3.40.50.1110">
    <property type="entry name" value="SGNH hydrolase"/>
    <property type="match status" value="1"/>
</dbReference>
<dbReference type="InterPro" id="IPR005181">
    <property type="entry name" value="SASA"/>
</dbReference>
<evidence type="ECO:0000313" key="5">
    <source>
        <dbReference type="Proteomes" id="UP000051269"/>
    </source>
</evidence>
<sequence length="508" mass="55847">MNRLFFLSLFLGILSVELRGELTLHPLIGNHAVFQRDVPFPVIGKADSGAEVVVQWRGKDYQAKAGADGKWSLQLDPSPATEKGQVLKVKSGTNSIEVSDILIGEVWLASGQSNMEWPLNKCGAQMAEAESAEDPHLRLAWVSRATAPLPAESVKTSWRSATKSTALTFSAVGYFFGRELRKTTQVPVGVIQSAVGGTPAEAWTPIEFLEAESDFAKAVNSRKEYPNWYPKLLAKYEKDKVAYDLALAEAEKTGAKPPKKIREPHTPEKNPNLASVLWNGMIYPLVPYPIRGVIWYQGESNAYRAEVYEKLLTGMIGAWRKAWGQGDFPFLIVQLTDFNVNEDGATGVKWAKLRDAQSAVADHVPQTGLAVTLGLGDAEDIHPQRKMEVGERLALWANKIAYGKDVVCQGPVFNSVKYTGAEAIVSFRPLKGELKSSDQKEVGGFAVAGSDKQFKPAQARLEKNQVILKSSEVAKPAFVRYAWCNRPADANLTDESNLPARPFRTDTD</sequence>
<accession>A0A0R2RJF9</accession>
<dbReference type="InterPro" id="IPR039329">
    <property type="entry name" value="SIAE"/>
</dbReference>
<evidence type="ECO:0000256" key="2">
    <source>
        <dbReference type="SAM" id="MobiDB-lite"/>
    </source>
</evidence>
<evidence type="ECO:0000313" key="4">
    <source>
        <dbReference type="EMBL" id="KRO62879.1"/>
    </source>
</evidence>
<comment type="caution">
    <text evidence="4">The sequence shown here is derived from an EMBL/GenBank/DDBJ whole genome shotgun (WGS) entry which is preliminary data.</text>
</comment>
<dbReference type="AlphaFoldDB" id="A0A0R2RJF9"/>
<dbReference type="GO" id="GO:0005975">
    <property type="term" value="P:carbohydrate metabolic process"/>
    <property type="evidence" value="ECO:0007669"/>
    <property type="project" value="TreeGrafter"/>
</dbReference>
<dbReference type="Gene3D" id="2.60.40.10">
    <property type="entry name" value="Immunoglobulins"/>
    <property type="match status" value="1"/>
</dbReference>
<dbReference type="InterPro" id="IPR036514">
    <property type="entry name" value="SGNH_hydro_sf"/>
</dbReference>
<dbReference type="SUPFAM" id="SSF52266">
    <property type="entry name" value="SGNH hydrolase"/>
    <property type="match status" value="1"/>
</dbReference>
<dbReference type="Proteomes" id="UP000051269">
    <property type="component" value="Unassembled WGS sequence"/>
</dbReference>
<gene>
    <name evidence="4" type="ORF">ABR82_00680</name>
</gene>
<dbReference type="InterPro" id="IPR013783">
    <property type="entry name" value="Ig-like_fold"/>
</dbReference>
<dbReference type="GO" id="GO:0001681">
    <property type="term" value="F:sialate O-acetylesterase activity"/>
    <property type="evidence" value="ECO:0007669"/>
    <property type="project" value="InterPro"/>
</dbReference>
<keyword evidence="1" id="KW-0378">Hydrolase</keyword>
<feature type="domain" description="Sialate O-acetylesterase" evidence="3">
    <location>
        <begin position="289"/>
        <end position="394"/>
    </location>
</feature>
<reference evidence="4 5" key="1">
    <citation type="submission" date="2015-10" db="EMBL/GenBank/DDBJ databases">
        <title>Metagenome-Assembled Genomes uncover a global brackish microbiome.</title>
        <authorList>
            <person name="Hugerth L.W."/>
            <person name="Larsson J."/>
            <person name="Alneberg J."/>
            <person name="Lindh M.V."/>
            <person name="Legrand C."/>
            <person name="Pinhassi J."/>
            <person name="Andersson A.F."/>
        </authorList>
    </citation>
    <scope>NUCLEOTIDE SEQUENCE [LARGE SCALE GENOMIC DNA]</scope>
    <source>
        <strain evidence="4">BACL18 MAG-120507-bin52</strain>
    </source>
</reference>
<dbReference type="PANTHER" id="PTHR22901:SF0">
    <property type="entry name" value="SIALATE O-ACETYLESTERASE"/>
    <property type="match status" value="1"/>
</dbReference>
<feature type="domain" description="Sialate O-acetylesterase" evidence="3">
    <location>
        <begin position="105"/>
        <end position="206"/>
    </location>
</feature>
<organism evidence="4 5">
    <name type="scientific">Verrucomicrobia subdivision 6 bacterium BACL9 MAG-120507-bin52</name>
    <dbReference type="NCBI Taxonomy" id="1655590"/>
    <lineage>
        <taxon>Bacteria</taxon>
        <taxon>Pseudomonadati</taxon>
        <taxon>Verrucomicrobiota</taxon>
        <taxon>Verrucomicrobiia</taxon>
        <taxon>Verrucomicrobiales</taxon>
        <taxon>Verrucomicrobia subdivision 6</taxon>
    </lineage>
</organism>
<feature type="region of interest" description="Disordered" evidence="2">
    <location>
        <begin position="489"/>
        <end position="508"/>
    </location>
</feature>
<dbReference type="EMBL" id="LIBO01000025">
    <property type="protein sequence ID" value="KRO62879.1"/>
    <property type="molecule type" value="Genomic_DNA"/>
</dbReference>
<name>A0A0R2RJF9_9BACT</name>
<dbReference type="Pfam" id="PF03629">
    <property type="entry name" value="SASA"/>
    <property type="match status" value="2"/>
</dbReference>
<evidence type="ECO:0000259" key="3">
    <source>
        <dbReference type="Pfam" id="PF03629"/>
    </source>
</evidence>
<protein>
    <recommendedName>
        <fullName evidence="3">Sialate O-acetylesterase domain-containing protein</fullName>
    </recommendedName>
</protein>
<dbReference type="PANTHER" id="PTHR22901">
    <property type="entry name" value="SIALATE O-ACETYLESTERASE"/>
    <property type="match status" value="1"/>
</dbReference>